<evidence type="ECO:0000256" key="5">
    <source>
        <dbReference type="SAM" id="Phobius"/>
    </source>
</evidence>
<evidence type="ECO:0000256" key="1">
    <source>
        <dbReference type="ARBA" id="ARBA00022801"/>
    </source>
</evidence>
<dbReference type="InterPro" id="IPR016035">
    <property type="entry name" value="Acyl_Trfase/lysoPLipase"/>
</dbReference>
<dbReference type="STRING" id="933852.A0A0C3ANS0"/>
<dbReference type="Pfam" id="PF01734">
    <property type="entry name" value="Patatin"/>
    <property type="match status" value="1"/>
</dbReference>
<dbReference type="AlphaFoldDB" id="A0A0C3ANS0"/>
<keyword evidence="2" id="KW-0442">Lipid degradation</keyword>
<dbReference type="EMBL" id="KN824375">
    <property type="protein sequence ID" value="KIM21669.1"/>
    <property type="molecule type" value="Genomic_DNA"/>
</dbReference>
<organism evidence="7 8">
    <name type="scientific">Serendipita vermifera MAFF 305830</name>
    <dbReference type="NCBI Taxonomy" id="933852"/>
    <lineage>
        <taxon>Eukaryota</taxon>
        <taxon>Fungi</taxon>
        <taxon>Dikarya</taxon>
        <taxon>Basidiomycota</taxon>
        <taxon>Agaricomycotina</taxon>
        <taxon>Agaricomycetes</taxon>
        <taxon>Sebacinales</taxon>
        <taxon>Serendipitaceae</taxon>
        <taxon>Serendipita</taxon>
    </lineage>
</organism>
<keyword evidence="1" id="KW-0378">Hydrolase</keyword>
<dbReference type="Pfam" id="PF00931">
    <property type="entry name" value="NB-ARC"/>
    <property type="match status" value="1"/>
</dbReference>
<reference evidence="8" key="2">
    <citation type="submission" date="2015-01" db="EMBL/GenBank/DDBJ databases">
        <title>Evolutionary Origins and Diversification of the Mycorrhizal Mutualists.</title>
        <authorList>
            <consortium name="DOE Joint Genome Institute"/>
            <consortium name="Mycorrhizal Genomics Consortium"/>
            <person name="Kohler A."/>
            <person name="Kuo A."/>
            <person name="Nagy L.G."/>
            <person name="Floudas D."/>
            <person name="Copeland A."/>
            <person name="Barry K.W."/>
            <person name="Cichocki N."/>
            <person name="Veneault-Fourrey C."/>
            <person name="LaButti K."/>
            <person name="Lindquist E.A."/>
            <person name="Lipzen A."/>
            <person name="Lundell T."/>
            <person name="Morin E."/>
            <person name="Murat C."/>
            <person name="Riley R."/>
            <person name="Ohm R."/>
            <person name="Sun H."/>
            <person name="Tunlid A."/>
            <person name="Henrissat B."/>
            <person name="Grigoriev I.V."/>
            <person name="Hibbett D.S."/>
            <person name="Martin F."/>
        </authorList>
    </citation>
    <scope>NUCLEOTIDE SEQUENCE [LARGE SCALE GENOMIC DNA]</scope>
    <source>
        <strain evidence="8">MAFF 305830</strain>
    </source>
</reference>
<dbReference type="GO" id="GO:0046486">
    <property type="term" value="P:glycerolipid metabolic process"/>
    <property type="evidence" value="ECO:0007669"/>
    <property type="project" value="UniProtKB-ARBA"/>
</dbReference>
<dbReference type="SUPFAM" id="SSF52151">
    <property type="entry name" value="FabD/lysophospholipase-like"/>
    <property type="match status" value="1"/>
</dbReference>
<reference evidence="7 8" key="1">
    <citation type="submission" date="2014-04" db="EMBL/GenBank/DDBJ databases">
        <authorList>
            <consortium name="DOE Joint Genome Institute"/>
            <person name="Kuo A."/>
            <person name="Zuccaro A."/>
            <person name="Kohler A."/>
            <person name="Nagy L.G."/>
            <person name="Floudas D."/>
            <person name="Copeland A."/>
            <person name="Barry K.W."/>
            <person name="Cichocki N."/>
            <person name="Veneault-Fourrey C."/>
            <person name="LaButti K."/>
            <person name="Lindquist E.A."/>
            <person name="Lipzen A."/>
            <person name="Lundell T."/>
            <person name="Morin E."/>
            <person name="Murat C."/>
            <person name="Sun H."/>
            <person name="Tunlid A."/>
            <person name="Henrissat B."/>
            <person name="Grigoriev I.V."/>
            <person name="Hibbett D.S."/>
            <person name="Martin F."/>
            <person name="Nordberg H.P."/>
            <person name="Cantor M.N."/>
            <person name="Hua S.X."/>
        </authorList>
    </citation>
    <scope>NUCLEOTIDE SEQUENCE [LARGE SCALE GENOMIC DNA]</scope>
    <source>
        <strain evidence="7 8">MAFF 305830</strain>
    </source>
</reference>
<sequence>MVELNDFVIDAGGPRGISQLEILKHAMDKLSDDADDDFTHDTKRPCEVFAMIGGTGTGGLIAILLVVLKMTANEALETFTDIVNKVFKDADRSPIKQTERLKQAISEILSKRQVLPDTKLVLPNGTPPSCRLYVPVVDKKNTGSPVILTNYVDRRGPATTLTISEAMIATCASPPMFSPVKVVKDYSRIEYISADLGLCNPIREIIEGAHSAFGDDATVICALSLGCGNSGVNIFPDSPQATALVTFLKRIALDGERKAQEVASHMEKLALYHRFSVTYGMEISEEESWKKVEDIGAHTHNYMNDGEVAATMDQCITTLKDGIGSTTLEQLINDRRQFTRTKKFRRFASVFFIDGSSKETIKRDITEHVRALGGAHSQKSFEESMKFLSLPVQGGERLLVMDNVDDPNLNISAFFPKWRRGAVIITSRNVSHGQLSPMGH</sequence>
<gene>
    <name evidence="7" type="ORF">M408DRAFT_80229</name>
</gene>
<keyword evidence="8" id="KW-1185">Reference proteome</keyword>
<dbReference type="GO" id="GO:0016042">
    <property type="term" value="P:lipid catabolic process"/>
    <property type="evidence" value="ECO:0007669"/>
    <property type="project" value="UniProtKB-KW"/>
</dbReference>
<protein>
    <recommendedName>
        <fullName evidence="6">PNPLA domain-containing protein</fullName>
    </recommendedName>
</protein>
<dbReference type="PANTHER" id="PTHR24185:SF1">
    <property type="entry name" value="CALCIUM-INDEPENDENT PHOSPHOLIPASE A2-GAMMA"/>
    <property type="match status" value="1"/>
</dbReference>
<dbReference type="GO" id="GO:0047499">
    <property type="term" value="F:calcium-independent phospholipase A2 activity"/>
    <property type="evidence" value="ECO:0007669"/>
    <property type="project" value="TreeGrafter"/>
</dbReference>
<feature type="non-terminal residue" evidence="7">
    <location>
        <position position="440"/>
    </location>
</feature>
<dbReference type="GO" id="GO:0016020">
    <property type="term" value="C:membrane"/>
    <property type="evidence" value="ECO:0007669"/>
    <property type="project" value="TreeGrafter"/>
</dbReference>
<feature type="domain" description="PNPLA" evidence="6">
    <location>
        <begin position="7"/>
        <end position="206"/>
    </location>
</feature>
<keyword evidence="3" id="KW-0443">Lipid metabolism</keyword>
<comment type="caution">
    <text evidence="4">Lacks conserved residue(s) required for the propagation of feature annotation.</text>
</comment>
<evidence type="ECO:0000256" key="4">
    <source>
        <dbReference type="PROSITE-ProRule" id="PRU01161"/>
    </source>
</evidence>
<accession>A0A0C3ANS0</accession>
<dbReference type="Proteomes" id="UP000054097">
    <property type="component" value="Unassembled WGS sequence"/>
</dbReference>
<dbReference type="PANTHER" id="PTHR24185">
    <property type="entry name" value="CALCIUM-INDEPENDENT PHOSPHOLIPASE A2-GAMMA"/>
    <property type="match status" value="1"/>
</dbReference>
<proteinExistence type="predicted"/>
<name>A0A0C3ANS0_SERVB</name>
<dbReference type="HOGENOM" id="CLU_000288_144_5_1"/>
<evidence type="ECO:0000256" key="2">
    <source>
        <dbReference type="ARBA" id="ARBA00022963"/>
    </source>
</evidence>
<dbReference type="OrthoDB" id="630895at2759"/>
<feature type="transmembrane region" description="Helical" evidence="5">
    <location>
        <begin position="48"/>
        <end position="68"/>
    </location>
</feature>
<dbReference type="Gene3D" id="3.40.1090.10">
    <property type="entry name" value="Cytosolic phospholipase A2 catalytic domain"/>
    <property type="match status" value="1"/>
</dbReference>
<dbReference type="GO" id="GO:0019369">
    <property type="term" value="P:arachidonate metabolic process"/>
    <property type="evidence" value="ECO:0007669"/>
    <property type="project" value="TreeGrafter"/>
</dbReference>
<keyword evidence="5" id="KW-1133">Transmembrane helix</keyword>
<dbReference type="InterPro" id="IPR002641">
    <property type="entry name" value="PNPLA_dom"/>
</dbReference>
<evidence type="ECO:0000256" key="3">
    <source>
        <dbReference type="ARBA" id="ARBA00023098"/>
    </source>
</evidence>
<keyword evidence="5" id="KW-0812">Transmembrane</keyword>
<evidence type="ECO:0000313" key="8">
    <source>
        <dbReference type="Proteomes" id="UP000054097"/>
    </source>
</evidence>
<keyword evidence="5" id="KW-0472">Membrane</keyword>
<dbReference type="PROSITE" id="PS51635">
    <property type="entry name" value="PNPLA"/>
    <property type="match status" value="1"/>
</dbReference>
<evidence type="ECO:0000313" key="7">
    <source>
        <dbReference type="EMBL" id="KIM21669.1"/>
    </source>
</evidence>
<evidence type="ECO:0000259" key="6">
    <source>
        <dbReference type="PROSITE" id="PS51635"/>
    </source>
</evidence>
<dbReference type="InterPro" id="IPR002182">
    <property type="entry name" value="NB-ARC"/>
</dbReference>